<evidence type="ECO:0000313" key="2">
    <source>
        <dbReference type="Proteomes" id="UP001317779"/>
    </source>
</evidence>
<reference evidence="1 2" key="1">
    <citation type="submission" date="2022-12" db="EMBL/GenBank/DDBJ databases">
        <title>Microbacterium terricola strain KV-448 chromosome, complete genome.</title>
        <authorList>
            <person name="Oshima T."/>
            <person name="Moriya T."/>
            <person name="Bessho Y."/>
        </authorList>
    </citation>
    <scope>NUCLEOTIDE SEQUENCE [LARGE SCALE GENOMIC DNA]</scope>
    <source>
        <strain evidence="1 2">KV-448</strain>
    </source>
</reference>
<name>A0ABM8E2T0_9MICO</name>
<accession>A0ABM8E2T0</accession>
<keyword evidence="2" id="KW-1185">Reference proteome</keyword>
<dbReference type="EMBL" id="AP027141">
    <property type="protein sequence ID" value="BDV32277.1"/>
    <property type="molecule type" value="Genomic_DNA"/>
</dbReference>
<sequence length="53" mass="5987">MVVFRGSPLERDMEDALLAEMHRDGDWELLAGAVHGDRFSDLPGLWFRAEIAS</sequence>
<gene>
    <name evidence="1" type="ORF">Microterr_29370</name>
</gene>
<organism evidence="1 2">
    <name type="scientific">Microbacterium terricola</name>
    <dbReference type="NCBI Taxonomy" id="344163"/>
    <lineage>
        <taxon>Bacteria</taxon>
        <taxon>Bacillati</taxon>
        <taxon>Actinomycetota</taxon>
        <taxon>Actinomycetes</taxon>
        <taxon>Micrococcales</taxon>
        <taxon>Microbacteriaceae</taxon>
        <taxon>Microbacterium</taxon>
    </lineage>
</organism>
<dbReference type="Proteomes" id="UP001317779">
    <property type="component" value="Chromosome"/>
</dbReference>
<protein>
    <submittedName>
        <fullName evidence="1">Uncharacterized protein</fullName>
    </submittedName>
</protein>
<evidence type="ECO:0000313" key="1">
    <source>
        <dbReference type="EMBL" id="BDV32277.1"/>
    </source>
</evidence>
<proteinExistence type="predicted"/>